<comment type="similarity">
    <text evidence="1">Belongs to the CBP3 family.</text>
</comment>
<protein>
    <recommendedName>
        <fullName evidence="2">Ubiquinol-cytochrome c chaperone domain-containing protein</fullName>
    </recommendedName>
</protein>
<dbReference type="EnsemblPlants" id="Kaladp0060s0143.3.v1.1">
    <property type="protein sequence ID" value="Kaladp0060s0143.3.v1.1"/>
    <property type="gene ID" value="Kaladp0060s0143.v1.1"/>
</dbReference>
<dbReference type="GO" id="GO:0034551">
    <property type="term" value="P:mitochondrial respiratory chain complex III assembly"/>
    <property type="evidence" value="ECO:0007669"/>
    <property type="project" value="TreeGrafter"/>
</dbReference>
<dbReference type="AlphaFoldDB" id="A0A7N0ZZT4"/>
<dbReference type="Gramene" id="Kaladp0060s0143.2.v1.1">
    <property type="protein sequence ID" value="Kaladp0060s0143.2.v1.1"/>
    <property type="gene ID" value="Kaladp0060s0143.v1.1"/>
</dbReference>
<dbReference type="InterPro" id="IPR007129">
    <property type="entry name" value="Ubiqinol_cyt_c_chaperone_CPB3"/>
</dbReference>
<accession>A0A7N0ZZT4</accession>
<dbReference type="EnsemblPlants" id="Kaladp0060s0143.5.v1.1">
    <property type="protein sequence ID" value="Kaladp0060s0143.5.v1.1"/>
    <property type="gene ID" value="Kaladp0060s0143.v1.1"/>
</dbReference>
<dbReference type="PANTHER" id="PTHR12184:SF1">
    <property type="entry name" value="UBIQUINOL-CYTOCHROME-C REDUCTASE COMPLEX ASSEMBLY FACTOR 1"/>
    <property type="match status" value="1"/>
</dbReference>
<dbReference type="PANTHER" id="PTHR12184">
    <property type="entry name" value="UBIQUINOL-CYTOCHROME C REDUCTASE COMPLEX ASSEMBLY FACTOR 1 FAMILY MEMBER"/>
    <property type="match status" value="1"/>
</dbReference>
<dbReference type="Gramene" id="Kaladp0060s0143.5.v1.1">
    <property type="protein sequence ID" value="Kaladp0060s0143.5.v1.1"/>
    <property type="gene ID" value="Kaladp0060s0143.v1.1"/>
</dbReference>
<proteinExistence type="inferred from homology"/>
<dbReference type="Gramene" id="Kaladp0060s0143.3.v1.1">
    <property type="protein sequence ID" value="Kaladp0060s0143.3.v1.1"/>
    <property type="gene ID" value="Kaladp0060s0143.v1.1"/>
</dbReference>
<evidence type="ECO:0000259" key="2">
    <source>
        <dbReference type="Pfam" id="PF03981"/>
    </source>
</evidence>
<dbReference type="EnsemblPlants" id="Kaladp0060s0143.2.v1.1">
    <property type="protein sequence ID" value="Kaladp0060s0143.2.v1.1"/>
    <property type="gene ID" value="Kaladp0060s0143.v1.1"/>
</dbReference>
<sequence length="300" mass="34535">MMLPRWSRSLQRFSSACLYRTIAAPPVNDLRSSCQLNIANRLLHLRCGYSDVASVSAEAPDKNNPISKPTVNLNKMFWSKPCSLALPPDSPLRIEEPKFEGLKHVIFKMLLFYSKQSKSIRGANVVYKRVASQVDTPVIYDVFNLEKTFKTTFSLLVLHMWLVLRRLKEDGKEGVQFGQYVYEIYNHDVEMRVSKAGVNLMLTRWMKDLEKIFYGNLVAYDTALLPEAKQDELSNVIWRNIFSDGGDESKPTEEALHFVQVSSSFLDRCCSGYSVLSCFTVARAFFFYWVECLLTDTHYR</sequence>
<dbReference type="InterPro" id="IPR021150">
    <property type="entry name" value="Ubiq_cyt_c_chap"/>
</dbReference>
<dbReference type="Pfam" id="PF03981">
    <property type="entry name" value="Ubiq_cyt_C_chap"/>
    <property type="match status" value="1"/>
</dbReference>
<evidence type="ECO:0000313" key="3">
    <source>
        <dbReference type="EnsemblPlants" id="Kaladp0060s0143.1.v1.1"/>
    </source>
</evidence>
<dbReference type="EnsemblPlants" id="Kaladp0060s0143.1.v1.1">
    <property type="protein sequence ID" value="Kaladp0060s0143.1.v1.1"/>
    <property type="gene ID" value="Kaladp0060s0143.v1.1"/>
</dbReference>
<feature type="domain" description="Ubiquinol-cytochrome c chaperone" evidence="2">
    <location>
        <begin position="143"/>
        <end position="247"/>
    </location>
</feature>
<reference evidence="3" key="1">
    <citation type="submission" date="2021-01" db="UniProtKB">
        <authorList>
            <consortium name="EnsemblPlants"/>
        </authorList>
    </citation>
    <scope>IDENTIFICATION</scope>
</reference>
<evidence type="ECO:0000313" key="4">
    <source>
        <dbReference type="Proteomes" id="UP000594263"/>
    </source>
</evidence>
<dbReference type="Proteomes" id="UP000594263">
    <property type="component" value="Unplaced"/>
</dbReference>
<name>A0A7N0ZZT4_KALFE</name>
<dbReference type="Gramene" id="Kaladp0060s0143.1.v1.1">
    <property type="protein sequence ID" value="Kaladp0060s0143.1.v1.1"/>
    <property type="gene ID" value="Kaladp0060s0143.v1.1"/>
</dbReference>
<evidence type="ECO:0000256" key="1">
    <source>
        <dbReference type="ARBA" id="ARBA00006407"/>
    </source>
</evidence>
<organism evidence="3 4">
    <name type="scientific">Kalanchoe fedtschenkoi</name>
    <name type="common">Lavender scallops</name>
    <name type="synonym">South American air plant</name>
    <dbReference type="NCBI Taxonomy" id="63787"/>
    <lineage>
        <taxon>Eukaryota</taxon>
        <taxon>Viridiplantae</taxon>
        <taxon>Streptophyta</taxon>
        <taxon>Embryophyta</taxon>
        <taxon>Tracheophyta</taxon>
        <taxon>Spermatophyta</taxon>
        <taxon>Magnoliopsida</taxon>
        <taxon>eudicotyledons</taxon>
        <taxon>Gunneridae</taxon>
        <taxon>Pentapetalae</taxon>
        <taxon>Saxifragales</taxon>
        <taxon>Crassulaceae</taxon>
        <taxon>Kalanchoe</taxon>
    </lineage>
</organism>
<keyword evidence="4" id="KW-1185">Reference proteome</keyword>
<dbReference type="GO" id="GO:0005739">
    <property type="term" value="C:mitochondrion"/>
    <property type="evidence" value="ECO:0007669"/>
    <property type="project" value="TreeGrafter"/>
</dbReference>